<evidence type="ECO:0000313" key="1">
    <source>
        <dbReference type="EMBL" id="BAY55212.1"/>
    </source>
</evidence>
<name>A0A1Z4JEL3_LEPBY</name>
<dbReference type="Pfam" id="PF11753">
    <property type="entry name" value="DUF3310"/>
    <property type="match status" value="1"/>
</dbReference>
<sequence length="202" mass="23139">MQKIDHPPHYQGASRQCCNTLMVLGVTPEQLEGECIDAIEQLNFGFNLGNAVKYLWRCGQKGSAIEDLEKAKWYLARVCIQADREAQDRCRTAIFMIDVLIRAFRKLGATPPKEIGSDPDFGATVVCALRYCMGRKTYMPSTIVAFAKRHWQFISENDRVDIAKDIHYAFKQAEKSGDYSSIGMDCDIRLWSEFRDWIQEQP</sequence>
<accession>A0A1Z4JEL3</accession>
<organism evidence="1 2">
    <name type="scientific">Leptolyngbya boryana NIES-2135</name>
    <dbReference type="NCBI Taxonomy" id="1973484"/>
    <lineage>
        <taxon>Bacteria</taxon>
        <taxon>Bacillati</taxon>
        <taxon>Cyanobacteriota</taxon>
        <taxon>Cyanophyceae</taxon>
        <taxon>Leptolyngbyales</taxon>
        <taxon>Leptolyngbyaceae</taxon>
        <taxon>Leptolyngbya group</taxon>
        <taxon>Leptolyngbya</taxon>
    </lineage>
</organism>
<proteinExistence type="predicted"/>
<dbReference type="EMBL" id="AP018203">
    <property type="protein sequence ID" value="BAY55212.1"/>
    <property type="molecule type" value="Genomic_DNA"/>
</dbReference>
<dbReference type="Proteomes" id="UP000217895">
    <property type="component" value="Chromosome"/>
</dbReference>
<gene>
    <name evidence="1" type="ORF">NIES2135_20350</name>
</gene>
<evidence type="ECO:0008006" key="3">
    <source>
        <dbReference type="Google" id="ProtNLM"/>
    </source>
</evidence>
<keyword evidence="2" id="KW-1185">Reference proteome</keyword>
<protein>
    <recommendedName>
        <fullName evidence="3">DUF3310 domain-containing protein</fullName>
    </recommendedName>
</protein>
<reference evidence="1 2" key="1">
    <citation type="submission" date="2017-06" db="EMBL/GenBank/DDBJ databases">
        <title>Genome sequencing of cyanobaciteial culture collection at National Institute for Environmental Studies (NIES).</title>
        <authorList>
            <person name="Hirose Y."/>
            <person name="Shimura Y."/>
            <person name="Fujisawa T."/>
            <person name="Nakamura Y."/>
            <person name="Kawachi M."/>
        </authorList>
    </citation>
    <scope>NUCLEOTIDE SEQUENCE [LARGE SCALE GENOMIC DNA]</scope>
    <source>
        <strain evidence="1 2">NIES-2135</strain>
    </source>
</reference>
<dbReference type="AlphaFoldDB" id="A0A1Z4JEL3"/>
<dbReference type="InterPro" id="IPR021739">
    <property type="entry name" value="SaV-like"/>
</dbReference>
<evidence type="ECO:0000313" key="2">
    <source>
        <dbReference type="Proteomes" id="UP000217895"/>
    </source>
</evidence>